<sequence length="123" mass="14819">MGRIPIKPGHGSCCTCQRCGQCHDNCWCTDYDEWHDLGDLKEKLVEKGEWRDFLRFCFNSDEASGTDGKTWYFQKEEEEKYYNEDFIDWLFTMPRFAELVDEWLKEKEAKDDLSLLRQRKELL</sequence>
<accession>A0A6M3IZD4</accession>
<evidence type="ECO:0000313" key="1">
    <source>
        <dbReference type="EMBL" id="QJA62674.1"/>
    </source>
</evidence>
<protein>
    <submittedName>
        <fullName evidence="1">Uncharacterized protein</fullName>
    </submittedName>
</protein>
<organism evidence="1">
    <name type="scientific">viral metagenome</name>
    <dbReference type="NCBI Taxonomy" id="1070528"/>
    <lineage>
        <taxon>unclassified sequences</taxon>
        <taxon>metagenomes</taxon>
        <taxon>organismal metagenomes</taxon>
    </lineage>
</organism>
<reference evidence="1" key="1">
    <citation type="submission" date="2020-03" db="EMBL/GenBank/DDBJ databases">
        <title>The deep terrestrial virosphere.</title>
        <authorList>
            <person name="Holmfeldt K."/>
            <person name="Nilsson E."/>
            <person name="Simone D."/>
            <person name="Lopez-Fernandez M."/>
            <person name="Wu X."/>
            <person name="de Brujin I."/>
            <person name="Lundin D."/>
            <person name="Andersson A."/>
            <person name="Bertilsson S."/>
            <person name="Dopson M."/>
        </authorList>
    </citation>
    <scope>NUCLEOTIDE SEQUENCE</scope>
    <source>
        <strain evidence="1">MM415B00742</strain>
    </source>
</reference>
<gene>
    <name evidence="1" type="ORF">MM415B00742_0014</name>
</gene>
<proteinExistence type="predicted"/>
<dbReference type="EMBL" id="MT141478">
    <property type="protein sequence ID" value="QJA62674.1"/>
    <property type="molecule type" value="Genomic_DNA"/>
</dbReference>
<name>A0A6M3IZD4_9ZZZZ</name>
<dbReference type="AlphaFoldDB" id="A0A6M3IZD4"/>